<dbReference type="InterPro" id="IPR043128">
    <property type="entry name" value="Rev_trsase/Diguanyl_cyclase"/>
</dbReference>
<dbReference type="SMART" id="SM00267">
    <property type="entry name" value="GGDEF"/>
    <property type="match status" value="1"/>
</dbReference>
<dbReference type="RefSeq" id="WP_343818231.1">
    <property type="nucleotide sequence ID" value="NZ_BAAAFA010000010.1"/>
</dbReference>
<dbReference type="Gene3D" id="3.30.70.270">
    <property type="match status" value="1"/>
</dbReference>
<protein>
    <recommendedName>
        <fullName evidence="1">diguanylate cyclase</fullName>
        <ecNumber evidence="1">2.7.7.65</ecNumber>
    </recommendedName>
</protein>
<sequence>MLINLSHKYNFLHKLYLGLFYALFILCSHASYATQGVSENNLLNIDSMLIEADKLRSHAPALGQEIITKLENNITKLSESQRHHLTYLSASKSIYQGNYLEGEKKFLALLGSNTSELIKFRANYSLINLYTLQQRWQEGLQQVAKVLTTRKSIEGDEHFKLALVSVIAFYNQIEQYQLALDYSEQLLHNISEKRTHCIVNQLVLLAKLETQQLSIKSNELTKGIEVCQQANEPIFTGIIRSYQARLHLNEKNADDAINALLPHLNAVKSTHYKVLISLTYNLLAQAYHLKSDIDKTKEYALLAEDVGGGLTKNKEIAATYKLLFQIAEQEGNFEQALYFHKKYSQATQKHLDEVQAKQIAFQLAKHNDYANKQRIEQQNQQIDLLSVQHLLTKKQAENSLLLIMLLIVFLMALALWAYKSWLVQQRLKQLTEYDSLTKVHSRGHFIQLAKSSLKHCQKTEQPLTCVLFDLDNFKRINDNYGHAIGDKALKEVARVCRKIGRQNDILGRLGGEEFAYILPGCSVIIAEDIAQRCRLSIQQIDYKALGLNDQITASFGISDVAISGFELTDLLGDADSAMYASKEHGRNCVNTFR</sequence>
<evidence type="ECO:0000313" key="5">
    <source>
        <dbReference type="EMBL" id="GAA0821199.1"/>
    </source>
</evidence>
<dbReference type="InterPro" id="IPR000160">
    <property type="entry name" value="GGDEF_dom"/>
</dbReference>
<keyword evidence="3" id="KW-1133">Transmembrane helix</keyword>
<feature type="domain" description="GGDEF" evidence="4">
    <location>
        <begin position="461"/>
        <end position="593"/>
    </location>
</feature>
<dbReference type="InterPro" id="IPR011990">
    <property type="entry name" value="TPR-like_helical_dom_sf"/>
</dbReference>
<keyword evidence="3" id="KW-0812">Transmembrane</keyword>
<dbReference type="PROSITE" id="PS50887">
    <property type="entry name" value="GGDEF"/>
    <property type="match status" value="1"/>
</dbReference>
<feature type="transmembrane region" description="Helical" evidence="3">
    <location>
        <begin position="400"/>
        <end position="418"/>
    </location>
</feature>
<dbReference type="Pfam" id="PF00990">
    <property type="entry name" value="GGDEF"/>
    <property type="match status" value="1"/>
</dbReference>
<organism evidence="5 6">
    <name type="scientific">Colwellia asteriadis</name>
    <dbReference type="NCBI Taxonomy" id="517723"/>
    <lineage>
        <taxon>Bacteria</taxon>
        <taxon>Pseudomonadati</taxon>
        <taxon>Pseudomonadota</taxon>
        <taxon>Gammaproteobacteria</taxon>
        <taxon>Alteromonadales</taxon>
        <taxon>Colwelliaceae</taxon>
        <taxon>Colwellia</taxon>
    </lineage>
</organism>
<dbReference type="EC" id="2.7.7.65" evidence="1"/>
<proteinExistence type="predicted"/>
<dbReference type="EMBL" id="BAAAFA010000010">
    <property type="protein sequence ID" value="GAA0821199.1"/>
    <property type="molecule type" value="Genomic_DNA"/>
</dbReference>
<evidence type="ECO:0000256" key="1">
    <source>
        <dbReference type="ARBA" id="ARBA00012528"/>
    </source>
</evidence>
<comment type="catalytic activity">
    <reaction evidence="2">
        <text>2 GTP = 3',3'-c-di-GMP + 2 diphosphate</text>
        <dbReference type="Rhea" id="RHEA:24898"/>
        <dbReference type="ChEBI" id="CHEBI:33019"/>
        <dbReference type="ChEBI" id="CHEBI:37565"/>
        <dbReference type="ChEBI" id="CHEBI:58805"/>
        <dbReference type="EC" id="2.7.7.65"/>
    </reaction>
</comment>
<dbReference type="PANTHER" id="PTHR45138">
    <property type="entry name" value="REGULATORY COMPONENTS OF SENSORY TRANSDUCTION SYSTEM"/>
    <property type="match status" value="1"/>
</dbReference>
<keyword evidence="3" id="KW-0472">Membrane</keyword>
<dbReference type="SUPFAM" id="SSF55073">
    <property type="entry name" value="Nucleotide cyclase"/>
    <property type="match status" value="1"/>
</dbReference>
<evidence type="ECO:0000256" key="3">
    <source>
        <dbReference type="SAM" id="Phobius"/>
    </source>
</evidence>
<comment type="caution">
    <text evidence="5">The sequence shown here is derived from an EMBL/GenBank/DDBJ whole genome shotgun (WGS) entry which is preliminary data.</text>
</comment>
<evidence type="ECO:0000313" key="6">
    <source>
        <dbReference type="Proteomes" id="UP001500021"/>
    </source>
</evidence>
<name>A0ABN1LA64_9GAMM</name>
<evidence type="ECO:0000256" key="2">
    <source>
        <dbReference type="ARBA" id="ARBA00034247"/>
    </source>
</evidence>
<dbReference type="SUPFAM" id="SSF48452">
    <property type="entry name" value="TPR-like"/>
    <property type="match status" value="1"/>
</dbReference>
<dbReference type="Proteomes" id="UP001500021">
    <property type="component" value="Unassembled WGS sequence"/>
</dbReference>
<keyword evidence="6" id="KW-1185">Reference proteome</keyword>
<accession>A0ABN1LA64</accession>
<gene>
    <name evidence="5" type="ORF">GCM10009111_27790</name>
</gene>
<dbReference type="Gene3D" id="1.25.40.10">
    <property type="entry name" value="Tetratricopeptide repeat domain"/>
    <property type="match status" value="1"/>
</dbReference>
<dbReference type="NCBIfam" id="TIGR00254">
    <property type="entry name" value="GGDEF"/>
    <property type="match status" value="1"/>
</dbReference>
<dbReference type="PANTHER" id="PTHR45138:SF9">
    <property type="entry name" value="DIGUANYLATE CYCLASE DGCM-RELATED"/>
    <property type="match status" value="1"/>
</dbReference>
<dbReference type="CDD" id="cd01949">
    <property type="entry name" value="GGDEF"/>
    <property type="match status" value="1"/>
</dbReference>
<reference evidence="5 6" key="1">
    <citation type="journal article" date="2019" name="Int. J. Syst. Evol. Microbiol.">
        <title>The Global Catalogue of Microorganisms (GCM) 10K type strain sequencing project: providing services to taxonomists for standard genome sequencing and annotation.</title>
        <authorList>
            <consortium name="The Broad Institute Genomics Platform"/>
            <consortium name="The Broad Institute Genome Sequencing Center for Infectious Disease"/>
            <person name="Wu L."/>
            <person name="Ma J."/>
        </authorList>
    </citation>
    <scope>NUCLEOTIDE SEQUENCE [LARGE SCALE GENOMIC DNA]</scope>
    <source>
        <strain evidence="5 6">JCM 15608</strain>
    </source>
</reference>
<dbReference type="InterPro" id="IPR050469">
    <property type="entry name" value="Diguanylate_Cyclase"/>
</dbReference>
<dbReference type="InterPro" id="IPR029787">
    <property type="entry name" value="Nucleotide_cyclase"/>
</dbReference>
<evidence type="ECO:0000259" key="4">
    <source>
        <dbReference type="PROSITE" id="PS50887"/>
    </source>
</evidence>